<dbReference type="Proteomes" id="UP000293519">
    <property type="component" value="Unassembled WGS sequence"/>
</dbReference>
<protein>
    <submittedName>
        <fullName evidence="1">Uncharacterized protein</fullName>
    </submittedName>
</protein>
<name>A0A4Q7LNB2_9MICO</name>
<gene>
    <name evidence="1" type="ORF">EV141_1688</name>
</gene>
<sequence>MVLAEEFGRDRWLVIELERRHYGRAGSGIIRMFHVKQWVDGGRYDGISRGG</sequence>
<evidence type="ECO:0000313" key="2">
    <source>
        <dbReference type="Proteomes" id="UP000293519"/>
    </source>
</evidence>
<proteinExistence type="predicted"/>
<accession>A0A4Q7LNB2</accession>
<comment type="caution">
    <text evidence="1">The sequence shown here is derived from an EMBL/GenBank/DDBJ whole genome shotgun (WGS) entry which is preliminary data.</text>
</comment>
<evidence type="ECO:0000313" key="1">
    <source>
        <dbReference type="EMBL" id="RZS56235.1"/>
    </source>
</evidence>
<keyword evidence="2" id="KW-1185">Reference proteome</keyword>
<dbReference type="AlphaFoldDB" id="A0A4Q7LNB2"/>
<dbReference type="EMBL" id="SGWW01000003">
    <property type="protein sequence ID" value="RZS56235.1"/>
    <property type="molecule type" value="Genomic_DNA"/>
</dbReference>
<reference evidence="1 2" key="1">
    <citation type="journal article" date="2015" name="Stand. Genomic Sci.">
        <title>Genomic Encyclopedia of Bacterial and Archaeal Type Strains, Phase III: the genomes of soil and plant-associated and newly described type strains.</title>
        <authorList>
            <person name="Whitman W.B."/>
            <person name="Woyke T."/>
            <person name="Klenk H.P."/>
            <person name="Zhou Y."/>
            <person name="Lilburn T.G."/>
            <person name="Beck B.J."/>
            <person name="De Vos P."/>
            <person name="Vandamme P."/>
            <person name="Eisen J.A."/>
            <person name="Garrity G."/>
            <person name="Hugenholtz P."/>
            <person name="Kyrpides N.C."/>
        </authorList>
    </citation>
    <scope>NUCLEOTIDE SEQUENCE [LARGE SCALE GENOMIC DNA]</scope>
    <source>
        <strain evidence="1 2">CV2</strain>
    </source>
</reference>
<organism evidence="1 2">
    <name type="scientific">Microcella putealis</name>
    <dbReference type="NCBI Taxonomy" id="337005"/>
    <lineage>
        <taxon>Bacteria</taxon>
        <taxon>Bacillati</taxon>
        <taxon>Actinomycetota</taxon>
        <taxon>Actinomycetes</taxon>
        <taxon>Micrococcales</taxon>
        <taxon>Microbacteriaceae</taxon>
        <taxon>Microcella</taxon>
    </lineage>
</organism>